<protein>
    <submittedName>
        <fullName evidence="3">Uncharacterized protein</fullName>
    </submittedName>
</protein>
<reference evidence="3" key="1">
    <citation type="submission" date="2022-08" db="UniProtKB">
        <authorList>
            <consortium name="EnsemblMetazoa"/>
        </authorList>
    </citation>
    <scope>IDENTIFICATION</scope>
</reference>
<feature type="signal peptide" evidence="2">
    <location>
        <begin position="1"/>
        <end position="22"/>
    </location>
</feature>
<evidence type="ECO:0000313" key="3">
    <source>
        <dbReference type="EnsemblMetazoa" id="ACOM023562-PA.1"/>
    </source>
</evidence>
<sequence>MLVLLLLLQCDGCMLMLEGGRAAVQDLAQIARAGTGRAGRAGTAGPVARRPPAARRHAVLGRFAYSLYASAGDCWSSMPRYSFAFVRLLRISATSNVGRWLISSVSTCVLSAVHASSILSRKSRCLNTKCCSSASDFCISSRSDAMSVRMWSRASACVFTGCCRCSSPLAQPRHRAALHFRHQSAFGIACVRQFSPLLRYLPDPIALTTVPPTPSPIPLTSPPAPLPITPAALPFEGGGTPTTPVMTDPLAAPLLPAVTATALMPLATLLLLLLAPPAAAAAVELVGEGTPPATTIAVPPPPLLVPEEVLEEPSPPPPPPPFGLSGGFLLAAVTLLLLLPLEIMLRFCDR</sequence>
<keyword evidence="1" id="KW-1133">Transmembrane helix</keyword>
<dbReference type="EnsemblMetazoa" id="ACOM023562-RA">
    <property type="protein sequence ID" value="ACOM023562-PA.1"/>
    <property type="gene ID" value="ACOM023562"/>
</dbReference>
<dbReference type="AlphaFoldDB" id="A0A8W7P0B1"/>
<evidence type="ECO:0000256" key="1">
    <source>
        <dbReference type="SAM" id="Phobius"/>
    </source>
</evidence>
<feature type="chain" id="PRO_5036473607" evidence="2">
    <location>
        <begin position="23"/>
        <end position="350"/>
    </location>
</feature>
<evidence type="ECO:0000256" key="2">
    <source>
        <dbReference type="SAM" id="SignalP"/>
    </source>
</evidence>
<keyword evidence="2" id="KW-0732">Signal</keyword>
<keyword evidence="1" id="KW-0812">Transmembrane</keyword>
<dbReference type="Proteomes" id="UP000075882">
    <property type="component" value="Unassembled WGS sequence"/>
</dbReference>
<accession>A0A8W7P0B1</accession>
<name>A0A8W7P0B1_ANOCL</name>
<organism evidence="3">
    <name type="scientific">Anopheles coluzzii</name>
    <name type="common">African malaria mosquito</name>
    <dbReference type="NCBI Taxonomy" id="1518534"/>
    <lineage>
        <taxon>Eukaryota</taxon>
        <taxon>Metazoa</taxon>
        <taxon>Ecdysozoa</taxon>
        <taxon>Arthropoda</taxon>
        <taxon>Hexapoda</taxon>
        <taxon>Insecta</taxon>
        <taxon>Pterygota</taxon>
        <taxon>Neoptera</taxon>
        <taxon>Endopterygota</taxon>
        <taxon>Diptera</taxon>
        <taxon>Nematocera</taxon>
        <taxon>Culicoidea</taxon>
        <taxon>Culicidae</taxon>
        <taxon>Anophelinae</taxon>
        <taxon>Anopheles</taxon>
    </lineage>
</organism>
<proteinExistence type="predicted"/>
<keyword evidence="1" id="KW-0472">Membrane</keyword>
<feature type="transmembrane region" description="Helical" evidence="1">
    <location>
        <begin position="322"/>
        <end position="341"/>
    </location>
</feature>